<evidence type="ECO:0000256" key="1">
    <source>
        <dbReference type="SAM" id="Coils"/>
    </source>
</evidence>
<accession>A0A426Y0H3</accession>
<feature type="coiled-coil region" evidence="1">
    <location>
        <begin position="24"/>
        <end position="58"/>
    </location>
</feature>
<gene>
    <name evidence="2" type="ORF">B296_00031009</name>
</gene>
<dbReference type="Proteomes" id="UP000287651">
    <property type="component" value="Unassembled WGS sequence"/>
</dbReference>
<evidence type="ECO:0000313" key="2">
    <source>
        <dbReference type="EMBL" id="RRT45249.1"/>
    </source>
</evidence>
<keyword evidence="1" id="KW-0175">Coiled coil</keyword>
<dbReference type="EMBL" id="AMZH03015956">
    <property type="protein sequence ID" value="RRT45249.1"/>
    <property type="molecule type" value="Genomic_DNA"/>
</dbReference>
<organism evidence="2 3">
    <name type="scientific">Ensete ventricosum</name>
    <name type="common">Abyssinian banana</name>
    <name type="synonym">Musa ensete</name>
    <dbReference type="NCBI Taxonomy" id="4639"/>
    <lineage>
        <taxon>Eukaryota</taxon>
        <taxon>Viridiplantae</taxon>
        <taxon>Streptophyta</taxon>
        <taxon>Embryophyta</taxon>
        <taxon>Tracheophyta</taxon>
        <taxon>Spermatophyta</taxon>
        <taxon>Magnoliopsida</taxon>
        <taxon>Liliopsida</taxon>
        <taxon>Zingiberales</taxon>
        <taxon>Musaceae</taxon>
        <taxon>Ensete</taxon>
    </lineage>
</organism>
<proteinExistence type="predicted"/>
<evidence type="ECO:0000313" key="3">
    <source>
        <dbReference type="Proteomes" id="UP000287651"/>
    </source>
</evidence>
<protein>
    <submittedName>
        <fullName evidence="2">Uncharacterized protein</fullName>
    </submittedName>
</protein>
<dbReference type="AlphaFoldDB" id="A0A426Y0H3"/>
<sequence>MDNKTEGLWKEVAELKAESGSEAVATAKLQASEAQALVDHLKAELEEATHRRESLELDFDNSRLLLADSKEQLKDGLKVELPQKVVAEYKGSVDFKMGLVWTGHVSYEYGCQVALTRFRARYLDLEVGEDPRVLQ</sequence>
<name>A0A426Y0H3_ENSVE</name>
<comment type="caution">
    <text evidence="2">The sequence shown here is derived from an EMBL/GenBank/DDBJ whole genome shotgun (WGS) entry which is preliminary data.</text>
</comment>
<reference evidence="2 3" key="1">
    <citation type="journal article" date="2014" name="Agronomy (Basel)">
        <title>A Draft Genome Sequence for Ensete ventricosum, the Drought-Tolerant Tree Against Hunger.</title>
        <authorList>
            <person name="Harrison J."/>
            <person name="Moore K.A."/>
            <person name="Paszkiewicz K."/>
            <person name="Jones T."/>
            <person name="Grant M."/>
            <person name="Ambacheew D."/>
            <person name="Muzemil S."/>
            <person name="Studholme D.J."/>
        </authorList>
    </citation>
    <scope>NUCLEOTIDE SEQUENCE [LARGE SCALE GENOMIC DNA]</scope>
</reference>